<dbReference type="SUPFAM" id="SSF55961">
    <property type="entry name" value="Bet v1-like"/>
    <property type="match status" value="1"/>
</dbReference>
<dbReference type="EMBL" id="JACIDM010000001">
    <property type="protein sequence ID" value="MBB4082114.1"/>
    <property type="molecule type" value="Genomic_DNA"/>
</dbReference>
<sequence>MSGPVAAAGMLIRRPVGEVFEAFADPAVTSRFWFSRGSGRLKPGAEVRWDWDMYGVGTDVAVREVEPGRRILMVWDNRSDPTEVDWRFEARGDHTWVTIENRGFSGTLEKQTAKALDSTGGFALVLAGAKVWLEHGINPRFVPDRHPDHHAPGWKDDA</sequence>
<dbReference type="Gene3D" id="3.30.530.20">
    <property type="match status" value="1"/>
</dbReference>
<dbReference type="InterPro" id="IPR023393">
    <property type="entry name" value="START-like_dom_sf"/>
</dbReference>
<dbReference type="AlphaFoldDB" id="A0A7W6NP49"/>
<dbReference type="RefSeq" id="WP_221212199.1">
    <property type="nucleotide sequence ID" value="NZ_BAAAER010000004.1"/>
</dbReference>
<feature type="domain" description="Activator of Hsp90 ATPase homologue 1/2-like C-terminal" evidence="2">
    <location>
        <begin position="15"/>
        <end position="111"/>
    </location>
</feature>
<dbReference type="Pfam" id="PF08327">
    <property type="entry name" value="AHSA1"/>
    <property type="match status" value="1"/>
</dbReference>
<dbReference type="CDD" id="cd08901">
    <property type="entry name" value="SRPBCC_CalC_Aha1-like_8"/>
    <property type="match status" value="1"/>
</dbReference>
<evidence type="ECO:0000259" key="2">
    <source>
        <dbReference type="Pfam" id="PF08327"/>
    </source>
</evidence>
<name>A0A7W6NP49_9CAUL</name>
<evidence type="ECO:0000313" key="4">
    <source>
        <dbReference type="Proteomes" id="UP000529946"/>
    </source>
</evidence>
<accession>A0A7W6NP49</accession>
<protein>
    <submittedName>
        <fullName evidence="3">Uncharacterized protein YndB with AHSA1/START domain</fullName>
    </submittedName>
</protein>
<comment type="similarity">
    <text evidence="1">Belongs to the AHA1 family.</text>
</comment>
<keyword evidence="4" id="KW-1185">Reference proteome</keyword>
<organism evidence="3 4">
    <name type="scientific">Brevundimonas lenta</name>
    <dbReference type="NCBI Taxonomy" id="424796"/>
    <lineage>
        <taxon>Bacteria</taxon>
        <taxon>Pseudomonadati</taxon>
        <taxon>Pseudomonadota</taxon>
        <taxon>Alphaproteobacteria</taxon>
        <taxon>Caulobacterales</taxon>
        <taxon>Caulobacteraceae</taxon>
        <taxon>Brevundimonas</taxon>
    </lineage>
</organism>
<evidence type="ECO:0000313" key="3">
    <source>
        <dbReference type="EMBL" id="MBB4082114.1"/>
    </source>
</evidence>
<proteinExistence type="inferred from homology"/>
<comment type="caution">
    <text evidence="3">The sequence shown here is derived from an EMBL/GenBank/DDBJ whole genome shotgun (WGS) entry which is preliminary data.</text>
</comment>
<reference evidence="3 4" key="1">
    <citation type="submission" date="2020-08" db="EMBL/GenBank/DDBJ databases">
        <title>Genomic Encyclopedia of Type Strains, Phase IV (KMG-IV): sequencing the most valuable type-strain genomes for metagenomic binning, comparative biology and taxonomic classification.</title>
        <authorList>
            <person name="Goeker M."/>
        </authorList>
    </citation>
    <scope>NUCLEOTIDE SEQUENCE [LARGE SCALE GENOMIC DNA]</scope>
    <source>
        <strain evidence="3 4">DSM 23960</strain>
    </source>
</reference>
<dbReference type="InterPro" id="IPR013538">
    <property type="entry name" value="ASHA1/2-like_C"/>
</dbReference>
<evidence type="ECO:0000256" key="1">
    <source>
        <dbReference type="ARBA" id="ARBA00006817"/>
    </source>
</evidence>
<gene>
    <name evidence="3" type="ORF">GGR12_000953</name>
</gene>
<dbReference type="Proteomes" id="UP000529946">
    <property type="component" value="Unassembled WGS sequence"/>
</dbReference>